<dbReference type="AlphaFoldDB" id="A0A5E4CQP7"/>
<gene>
    <name evidence="1" type="ORF">MONAX_5E002670</name>
</gene>
<accession>A0A5E4CQP7</accession>
<reference evidence="1" key="1">
    <citation type="submission" date="2019-04" db="EMBL/GenBank/DDBJ databases">
        <authorList>
            <person name="Alioto T."/>
            <person name="Alioto T."/>
        </authorList>
    </citation>
    <scope>NUCLEOTIDE SEQUENCE [LARGE SCALE GENOMIC DNA]</scope>
</reference>
<sequence>MKEAAPVLMALQFGSTERLNTISRATEFSCQNLLQQSLLLTQGSGEQEEEE</sequence>
<protein>
    <submittedName>
        <fullName evidence="1">Uncharacterized protein</fullName>
    </submittedName>
</protein>
<evidence type="ECO:0000313" key="1">
    <source>
        <dbReference type="EMBL" id="VTJ84163.1"/>
    </source>
</evidence>
<proteinExistence type="predicted"/>
<dbReference type="EMBL" id="CABDUW010001812">
    <property type="protein sequence ID" value="VTJ84163.1"/>
    <property type="molecule type" value="Genomic_DNA"/>
</dbReference>
<organism evidence="1">
    <name type="scientific">Marmota monax</name>
    <name type="common">Woodchuck</name>
    <dbReference type="NCBI Taxonomy" id="9995"/>
    <lineage>
        <taxon>Eukaryota</taxon>
        <taxon>Metazoa</taxon>
        <taxon>Chordata</taxon>
        <taxon>Craniata</taxon>
        <taxon>Vertebrata</taxon>
        <taxon>Euteleostomi</taxon>
        <taxon>Mammalia</taxon>
        <taxon>Eutheria</taxon>
        <taxon>Euarchontoglires</taxon>
        <taxon>Glires</taxon>
        <taxon>Rodentia</taxon>
        <taxon>Sciuromorpha</taxon>
        <taxon>Sciuridae</taxon>
        <taxon>Xerinae</taxon>
        <taxon>Marmotini</taxon>
        <taxon>Marmota</taxon>
    </lineage>
</organism>
<name>A0A5E4CQP7_MARMO</name>
<comment type="caution">
    <text evidence="1">The sequence shown here is derived from an EMBL/GenBank/DDBJ whole genome shotgun (WGS) entry which is preliminary data.</text>
</comment>
<feature type="non-terminal residue" evidence="1">
    <location>
        <position position="51"/>
    </location>
</feature>